<dbReference type="SUPFAM" id="SSF53098">
    <property type="entry name" value="Ribonuclease H-like"/>
    <property type="match status" value="1"/>
</dbReference>
<reference evidence="2" key="1">
    <citation type="submission" date="2020-06" db="EMBL/GenBank/DDBJ databases">
        <authorList>
            <person name="Li T."/>
            <person name="Hu X."/>
            <person name="Zhang T."/>
            <person name="Song X."/>
            <person name="Zhang H."/>
            <person name="Dai N."/>
            <person name="Sheng W."/>
            <person name="Hou X."/>
            <person name="Wei L."/>
        </authorList>
    </citation>
    <scope>NUCLEOTIDE SEQUENCE</scope>
    <source>
        <strain evidence="2">G02</strain>
        <tissue evidence="2">Leaf</tissue>
    </source>
</reference>
<dbReference type="Gene3D" id="3.30.420.10">
    <property type="entry name" value="Ribonuclease H-like superfamily/Ribonuclease H"/>
    <property type="match status" value="1"/>
</dbReference>
<dbReference type="InterPro" id="IPR036397">
    <property type="entry name" value="RNaseH_sf"/>
</dbReference>
<organism evidence="2">
    <name type="scientific">Sesamum radiatum</name>
    <name type="common">Black benniseed</name>
    <dbReference type="NCBI Taxonomy" id="300843"/>
    <lineage>
        <taxon>Eukaryota</taxon>
        <taxon>Viridiplantae</taxon>
        <taxon>Streptophyta</taxon>
        <taxon>Embryophyta</taxon>
        <taxon>Tracheophyta</taxon>
        <taxon>Spermatophyta</taxon>
        <taxon>Magnoliopsida</taxon>
        <taxon>eudicotyledons</taxon>
        <taxon>Gunneridae</taxon>
        <taxon>Pentapetalae</taxon>
        <taxon>asterids</taxon>
        <taxon>lamiids</taxon>
        <taxon>Lamiales</taxon>
        <taxon>Pedaliaceae</taxon>
        <taxon>Sesamum</taxon>
    </lineage>
</organism>
<evidence type="ECO:0000259" key="1">
    <source>
        <dbReference type="Pfam" id="PF07727"/>
    </source>
</evidence>
<dbReference type="AlphaFoldDB" id="A0AAW2K3X4"/>
<gene>
    <name evidence="2" type="ORF">Sradi_6434200</name>
</gene>
<accession>A0AAW2K3X4</accession>
<dbReference type="GO" id="GO:0003676">
    <property type="term" value="F:nucleic acid binding"/>
    <property type="evidence" value="ECO:0007669"/>
    <property type="project" value="InterPro"/>
</dbReference>
<feature type="domain" description="Reverse transcriptase Ty1/copia-type" evidence="1">
    <location>
        <begin position="129"/>
        <end position="205"/>
    </location>
</feature>
<reference evidence="2" key="2">
    <citation type="journal article" date="2024" name="Plant">
        <title>Genomic evolution and insights into agronomic trait innovations of Sesamum species.</title>
        <authorList>
            <person name="Miao H."/>
            <person name="Wang L."/>
            <person name="Qu L."/>
            <person name="Liu H."/>
            <person name="Sun Y."/>
            <person name="Le M."/>
            <person name="Wang Q."/>
            <person name="Wei S."/>
            <person name="Zheng Y."/>
            <person name="Lin W."/>
            <person name="Duan Y."/>
            <person name="Cao H."/>
            <person name="Xiong S."/>
            <person name="Wang X."/>
            <person name="Wei L."/>
            <person name="Li C."/>
            <person name="Ma Q."/>
            <person name="Ju M."/>
            <person name="Zhao R."/>
            <person name="Li G."/>
            <person name="Mu C."/>
            <person name="Tian Q."/>
            <person name="Mei H."/>
            <person name="Zhang T."/>
            <person name="Gao T."/>
            <person name="Zhang H."/>
        </authorList>
    </citation>
    <scope>NUCLEOTIDE SEQUENCE</scope>
    <source>
        <strain evidence="2">G02</strain>
    </source>
</reference>
<dbReference type="EMBL" id="JACGWJ010000030">
    <property type="protein sequence ID" value="KAL0301574.1"/>
    <property type="molecule type" value="Genomic_DNA"/>
</dbReference>
<comment type="caution">
    <text evidence="2">The sequence shown here is derived from an EMBL/GenBank/DDBJ whole genome shotgun (WGS) entry which is preliminary data.</text>
</comment>
<protein>
    <recommendedName>
        <fullName evidence="1">Reverse transcriptase Ty1/copia-type domain-containing protein</fullName>
    </recommendedName>
</protein>
<dbReference type="Pfam" id="PF07727">
    <property type="entry name" value="RVT_2"/>
    <property type="match status" value="1"/>
</dbReference>
<name>A0AAW2K3X4_SESRA</name>
<dbReference type="InterPro" id="IPR013103">
    <property type="entry name" value="RVT_2"/>
</dbReference>
<proteinExistence type="predicted"/>
<sequence length="206" mass="23122">MVIHDHLKENGIVSQWIPPGTPQLNGVAERRNRTLLDMECSILGKGLPADTRRDELLLEKSSKAPQSNAGTTSPTVSTNNVLVLRRLARVPRPPQSMSSSQVWTLVDQPKGVKSIGCLWQKDILSDLVDLAETFSPIAIAKSIRIMLAIATWYDYEIWQMDLKMAFLNDFVEEEIYMDKPNGFTVVGEEQKVCHLQRAIYGLKQAS</sequence>
<evidence type="ECO:0000313" key="2">
    <source>
        <dbReference type="EMBL" id="KAL0301574.1"/>
    </source>
</evidence>
<dbReference type="InterPro" id="IPR012337">
    <property type="entry name" value="RNaseH-like_sf"/>
</dbReference>